<evidence type="ECO:0000313" key="6">
    <source>
        <dbReference type="Proteomes" id="UP000744769"/>
    </source>
</evidence>
<protein>
    <submittedName>
        <fullName evidence="5">LD-carboxypeptidase</fullName>
    </submittedName>
</protein>
<evidence type="ECO:0000313" key="5">
    <source>
        <dbReference type="EMBL" id="NHN55727.1"/>
    </source>
</evidence>
<dbReference type="EMBL" id="JAAOIV010000005">
    <property type="protein sequence ID" value="NHN55727.1"/>
    <property type="molecule type" value="Genomic_DNA"/>
</dbReference>
<dbReference type="CDD" id="cd07062">
    <property type="entry name" value="Peptidase_S66_mccF_like"/>
    <property type="match status" value="1"/>
</dbReference>
<evidence type="ECO:0000259" key="4">
    <source>
        <dbReference type="Pfam" id="PF17676"/>
    </source>
</evidence>
<dbReference type="Gene3D" id="3.50.30.60">
    <property type="entry name" value="LD-carboxypeptidase A C-terminal domain-like"/>
    <property type="match status" value="1"/>
</dbReference>
<dbReference type="RefSeq" id="WP_166195825.1">
    <property type="nucleotide sequence ID" value="NZ_JAAOIV010000005.1"/>
</dbReference>
<evidence type="ECO:0000256" key="2">
    <source>
        <dbReference type="ARBA" id="ARBA00022801"/>
    </source>
</evidence>
<sequence>MLPLYAVRPGDRVAVVSPSWCAPQHFPAEHEVALRRLRHLFDVEPVEYPTTRLQGTAQERARDLMAAFGDPTITAVLATIGGEDQLTVIPHLDPTVVRANPKPFFGYSDNTNLLNWLAAQGVPSVHGSSTQVHLAPGPAVHPGHEATMRAALFGGDVRLTPPARISEGTQRWGTPESVLAADTYPASEWVWRGDRAVRGRVWGGNLEVLQWILGVGRWIPEPEELRDGVLLLETSEECPTPDEVRRMLRVLGERGLLAPVAGLIWARPKVEEGPMVPSNVGAAAATRTEHREQVLAALDTYNPGAVAVLDVDCGHTLPQLVLPYGQDVTIDPVAGALTAHFDRVTS</sequence>
<dbReference type="PANTHER" id="PTHR30237">
    <property type="entry name" value="MURAMOYLTETRAPEPTIDE CARBOXYPEPTIDASE"/>
    <property type="match status" value="1"/>
</dbReference>
<dbReference type="InterPro" id="IPR040921">
    <property type="entry name" value="Peptidase_S66C"/>
</dbReference>
<comment type="similarity">
    <text evidence="1">Belongs to the peptidase S66 family.</text>
</comment>
<dbReference type="Gene3D" id="3.40.50.10740">
    <property type="entry name" value="Class I glutamine amidotransferase-like"/>
    <property type="match status" value="1"/>
</dbReference>
<dbReference type="InterPro" id="IPR027478">
    <property type="entry name" value="LdcA_N"/>
</dbReference>
<proteinExistence type="inferred from homology"/>
<evidence type="ECO:0000259" key="3">
    <source>
        <dbReference type="Pfam" id="PF02016"/>
    </source>
</evidence>
<evidence type="ECO:0000256" key="1">
    <source>
        <dbReference type="ARBA" id="ARBA00010233"/>
    </source>
</evidence>
<dbReference type="SUPFAM" id="SSF141986">
    <property type="entry name" value="LD-carboxypeptidase A C-terminal domain-like"/>
    <property type="match status" value="1"/>
</dbReference>
<feature type="domain" description="LD-carboxypeptidase N-terminal" evidence="3">
    <location>
        <begin position="13"/>
        <end position="127"/>
    </location>
</feature>
<name>A0A967E8X6_9MICO</name>
<dbReference type="GO" id="GO:0016787">
    <property type="term" value="F:hydrolase activity"/>
    <property type="evidence" value="ECO:0007669"/>
    <property type="project" value="UniProtKB-KW"/>
</dbReference>
<dbReference type="InterPro" id="IPR040449">
    <property type="entry name" value="Peptidase_S66_N"/>
</dbReference>
<feature type="domain" description="LD-carboxypeptidase C-terminal" evidence="4">
    <location>
        <begin position="198"/>
        <end position="330"/>
    </location>
</feature>
<keyword evidence="2" id="KW-0378">Hydrolase</keyword>
<keyword evidence="6" id="KW-1185">Reference proteome</keyword>
<dbReference type="Proteomes" id="UP000744769">
    <property type="component" value="Unassembled WGS sequence"/>
</dbReference>
<dbReference type="InterPro" id="IPR027461">
    <property type="entry name" value="Carboxypeptidase_A_C_sf"/>
</dbReference>
<organism evidence="5 6">
    <name type="scientific">Metallococcus carri</name>
    <dbReference type="NCBI Taxonomy" id="1656884"/>
    <lineage>
        <taxon>Bacteria</taxon>
        <taxon>Bacillati</taxon>
        <taxon>Actinomycetota</taxon>
        <taxon>Actinomycetes</taxon>
        <taxon>Micrococcales</taxon>
        <taxon>Dermacoccaceae</taxon>
        <taxon>Metallococcus</taxon>
    </lineage>
</organism>
<dbReference type="Pfam" id="PF17676">
    <property type="entry name" value="Peptidase_S66C"/>
    <property type="match status" value="1"/>
</dbReference>
<dbReference type="InterPro" id="IPR003507">
    <property type="entry name" value="S66_fam"/>
</dbReference>
<dbReference type="AlphaFoldDB" id="A0A967E8X6"/>
<reference evidence="5" key="1">
    <citation type="submission" date="2020-03" db="EMBL/GenBank/DDBJ databases">
        <title>Draft sequencing of Calidifontibacter sp. DB0510.</title>
        <authorList>
            <person name="Kim D.-U."/>
        </authorList>
    </citation>
    <scope>NUCLEOTIDE SEQUENCE</scope>
    <source>
        <strain evidence="5">DB0510</strain>
    </source>
</reference>
<gene>
    <name evidence="5" type="ORF">G9U51_08050</name>
</gene>
<dbReference type="PANTHER" id="PTHR30237:SF4">
    <property type="entry name" value="LD-CARBOXYPEPTIDASE C-TERMINAL DOMAIN-CONTAINING PROTEIN"/>
    <property type="match status" value="1"/>
</dbReference>
<accession>A0A967E8X6</accession>
<dbReference type="InterPro" id="IPR029062">
    <property type="entry name" value="Class_I_gatase-like"/>
</dbReference>
<comment type="caution">
    <text evidence="5">The sequence shown here is derived from an EMBL/GenBank/DDBJ whole genome shotgun (WGS) entry which is preliminary data.</text>
</comment>
<dbReference type="SUPFAM" id="SSF52317">
    <property type="entry name" value="Class I glutamine amidotransferase-like"/>
    <property type="match status" value="1"/>
</dbReference>
<dbReference type="Pfam" id="PF02016">
    <property type="entry name" value="Peptidase_S66"/>
    <property type="match status" value="1"/>
</dbReference>